<name>A0A829QCR5_9MYCO</name>
<accession>A0A829QCR5</accession>
<dbReference type="AlphaFoldDB" id="A0A829QCR5"/>
<dbReference type="Proteomes" id="UP000021210">
    <property type="component" value="Unassembled WGS sequence"/>
</dbReference>
<gene>
    <name evidence="1" type="ORF">I542_0401</name>
</gene>
<evidence type="ECO:0000313" key="2">
    <source>
        <dbReference type="Proteomes" id="UP000021210"/>
    </source>
</evidence>
<sequence length="98" mass="10242">MLDRFFAALAGAMAPPLVAMCERIADKKIPDDTVPKFMDGLLDIARDGVDRAVSVVQTSADGIAGSAEAELGQLGSEIRGVVKAANPIDILGSLFGRR</sequence>
<reference evidence="1 2" key="1">
    <citation type="submission" date="2013-12" db="EMBL/GenBank/DDBJ databases">
        <authorList>
            <person name="Zelazny A."/>
            <person name="Olivier K."/>
            <person name="Holland S."/>
            <person name="Lenaerts A."/>
            <person name="Ordway D."/>
            <person name="DeGroote M.A."/>
            <person name="Parker T."/>
            <person name="Sizemore C."/>
            <person name="Tallon L.J."/>
            <person name="Sadzewicz L.K."/>
            <person name="Sengamalay N."/>
            <person name="Fraser C.M."/>
            <person name="Hine E."/>
            <person name="Shefchek K.A."/>
            <person name="Das S.P."/>
            <person name="Tettelin H."/>
        </authorList>
    </citation>
    <scope>NUCLEOTIDE SEQUENCE [LARGE SCALE GENOMIC DNA]</scope>
    <source>
        <strain evidence="1 2">1948</strain>
    </source>
</reference>
<organism evidence="1 2">
    <name type="scientific">Mycobacteroides abscessus 1948</name>
    <dbReference type="NCBI Taxonomy" id="1299323"/>
    <lineage>
        <taxon>Bacteria</taxon>
        <taxon>Bacillati</taxon>
        <taxon>Actinomycetota</taxon>
        <taxon>Actinomycetes</taxon>
        <taxon>Mycobacteriales</taxon>
        <taxon>Mycobacteriaceae</taxon>
        <taxon>Mycobacteroides</taxon>
        <taxon>Mycobacteroides abscessus</taxon>
    </lineage>
</organism>
<protein>
    <submittedName>
        <fullName evidence="1">Uncharacterized protein</fullName>
    </submittedName>
</protein>
<dbReference type="EMBL" id="JAOH01000002">
    <property type="protein sequence ID" value="EUA60270.1"/>
    <property type="molecule type" value="Genomic_DNA"/>
</dbReference>
<evidence type="ECO:0000313" key="1">
    <source>
        <dbReference type="EMBL" id="EUA60270.1"/>
    </source>
</evidence>
<comment type="caution">
    <text evidence="1">The sequence shown here is derived from an EMBL/GenBank/DDBJ whole genome shotgun (WGS) entry which is preliminary data.</text>
</comment>
<proteinExistence type="predicted"/>